<dbReference type="PATRIC" id="fig|1705389.3.peg.2297"/>
<proteinExistence type="predicted"/>
<dbReference type="RefSeq" id="WP_053773220.1">
    <property type="nucleotide sequence ID" value="NZ_LIST01000016.1"/>
</dbReference>
<evidence type="ECO:0000313" key="1">
    <source>
        <dbReference type="EMBL" id="KOX92153.1"/>
    </source>
</evidence>
<protein>
    <submittedName>
        <fullName evidence="1">Uncharacterized protein</fullName>
    </submittedName>
</protein>
<dbReference type="Proteomes" id="UP000037747">
    <property type="component" value="Unassembled WGS sequence"/>
</dbReference>
<dbReference type="OrthoDB" id="316260at2157"/>
<reference evidence="1 2" key="1">
    <citation type="submission" date="2015-08" db="EMBL/GenBank/DDBJ databases">
        <title>Genomes of Isolates from Cabo Rojo, PR.</title>
        <authorList>
            <person name="Sanchez-Nieves R.L."/>
            <person name="Montalvo-Rodriguez R."/>
        </authorList>
    </citation>
    <scope>NUCLEOTIDE SEQUENCE [LARGE SCALE GENOMIC DNA]</scope>
    <source>
        <strain evidence="1 2">5</strain>
    </source>
</reference>
<evidence type="ECO:0000313" key="2">
    <source>
        <dbReference type="Proteomes" id="UP000037747"/>
    </source>
</evidence>
<accession>A0A0N0U8X3</accession>
<comment type="caution">
    <text evidence="1">The sequence shown here is derived from an EMBL/GenBank/DDBJ whole genome shotgun (WGS) entry which is preliminary data.</text>
</comment>
<keyword evidence="2" id="KW-1185">Reference proteome</keyword>
<sequence length="133" mass="14731">MPGNSHAGTVAEQLAIAEADGDEPNVVEVPITLHRNDQGLHAWVDESAVGDEVANEIDIEEIERRLFNRFPEILLQNAEENLTPEWCRKPEDAPRVALAEYYPDVDRLGGVAVSMDQRAQWAMIPRNDGGESA</sequence>
<organism evidence="1 2">
    <name type="scientific">Halorubrum tropicale</name>
    <dbReference type="NCBI Taxonomy" id="1765655"/>
    <lineage>
        <taxon>Archaea</taxon>
        <taxon>Methanobacteriati</taxon>
        <taxon>Methanobacteriota</taxon>
        <taxon>Stenosarchaea group</taxon>
        <taxon>Halobacteria</taxon>
        <taxon>Halobacteriales</taxon>
        <taxon>Haloferacaceae</taxon>
        <taxon>Halorubrum</taxon>
    </lineage>
</organism>
<gene>
    <name evidence="1" type="ORF">AMR74_16915</name>
</gene>
<dbReference type="AlphaFoldDB" id="A0A0N0U8X3"/>
<dbReference type="STRING" id="1765655.AMR74_16915"/>
<name>A0A0N0U8X3_9EURY</name>
<dbReference type="EMBL" id="LIST01000016">
    <property type="protein sequence ID" value="KOX92153.1"/>
    <property type="molecule type" value="Genomic_DNA"/>
</dbReference>